<dbReference type="AlphaFoldDB" id="A0A369J912"/>
<protein>
    <submittedName>
        <fullName evidence="2">Uncharacterized protein</fullName>
    </submittedName>
</protein>
<dbReference type="EMBL" id="LUEZ02000102">
    <property type="protein sequence ID" value="RDB18368.1"/>
    <property type="molecule type" value="Genomic_DNA"/>
</dbReference>
<gene>
    <name evidence="2" type="ORF">Hypma_000361</name>
</gene>
<organism evidence="2 3">
    <name type="scientific">Hypsizygus marmoreus</name>
    <name type="common">White beech mushroom</name>
    <name type="synonym">Agaricus marmoreus</name>
    <dbReference type="NCBI Taxonomy" id="39966"/>
    <lineage>
        <taxon>Eukaryota</taxon>
        <taxon>Fungi</taxon>
        <taxon>Dikarya</taxon>
        <taxon>Basidiomycota</taxon>
        <taxon>Agaricomycotina</taxon>
        <taxon>Agaricomycetes</taxon>
        <taxon>Agaricomycetidae</taxon>
        <taxon>Agaricales</taxon>
        <taxon>Tricholomatineae</taxon>
        <taxon>Lyophyllaceae</taxon>
        <taxon>Hypsizygus</taxon>
    </lineage>
</organism>
<accession>A0A369J912</accession>
<reference evidence="2" key="1">
    <citation type="submission" date="2018-04" db="EMBL/GenBank/DDBJ databases">
        <title>Whole genome sequencing of Hypsizygus marmoreus.</title>
        <authorList>
            <person name="Choi I.-G."/>
            <person name="Min B."/>
            <person name="Kim J.-G."/>
            <person name="Kim S."/>
            <person name="Oh Y.-L."/>
            <person name="Kong W.-S."/>
            <person name="Park H."/>
            <person name="Jeong J."/>
            <person name="Song E.-S."/>
        </authorList>
    </citation>
    <scope>NUCLEOTIDE SEQUENCE [LARGE SCALE GENOMIC DNA]</scope>
    <source>
        <strain evidence="2">51987-8</strain>
    </source>
</reference>
<feature type="region of interest" description="Disordered" evidence="1">
    <location>
        <begin position="67"/>
        <end position="88"/>
    </location>
</feature>
<name>A0A369J912_HYPMA</name>
<keyword evidence="3" id="KW-1185">Reference proteome</keyword>
<sequence>MYREFQLKAQMAELNKHFKEVDISWKYPFIDLTYRSSEREAKMKKTYRIGSAKDLNIYSVWHQRMKGRGDDVDDTSAEANKANGCPTR</sequence>
<dbReference type="Proteomes" id="UP000076154">
    <property type="component" value="Unassembled WGS sequence"/>
</dbReference>
<dbReference type="InParanoid" id="A0A369J912"/>
<evidence type="ECO:0000313" key="3">
    <source>
        <dbReference type="Proteomes" id="UP000076154"/>
    </source>
</evidence>
<evidence type="ECO:0000313" key="2">
    <source>
        <dbReference type="EMBL" id="RDB18368.1"/>
    </source>
</evidence>
<proteinExistence type="predicted"/>
<evidence type="ECO:0000256" key="1">
    <source>
        <dbReference type="SAM" id="MobiDB-lite"/>
    </source>
</evidence>
<comment type="caution">
    <text evidence="2">The sequence shown here is derived from an EMBL/GenBank/DDBJ whole genome shotgun (WGS) entry which is preliminary data.</text>
</comment>